<dbReference type="SUPFAM" id="SSF101473">
    <property type="entry name" value="DhaL-like"/>
    <property type="match status" value="1"/>
</dbReference>
<dbReference type="AlphaFoldDB" id="W9NNC4"/>
<dbReference type="PANTHER" id="PTHR28629">
    <property type="entry name" value="TRIOKINASE/FMN CYCLASE"/>
    <property type="match status" value="1"/>
</dbReference>
<dbReference type="EMBL" id="JH651013">
    <property type="protein sequence ID" value="EXA31497.1"/>
    <property type="molecule type" value="Genomic_DNA"/>
</dbReference>
<dbReference type="GO" id="GO:0005524">
    <property type="term" value="F:ATP binding"/>
    <property type="evidence" value="ECO:0007669"/>
    <property type="project" value="UniProtKB-KW"/>
</dbReference>
<reference evidence="14" key="1">
    <citation type="submission" date="2011-10" db="EMBL/GenBank/DDBJ databases">
        <title>The Genome Sequence of Fusarium oxysporum HDV247.</title>
        <authorList>
            <consortium name="The Broad Institute Genome Sequencing Platform"/>
            <person name="Ma L.-J."/>
            <person name="Gale L.R."/>
            <person name="Schwartz D.C."/>
            <person name="Zhou S."/>
            <person name="Corby-Kistler H."/>
            <person name="Young S.K."/>
            <person name="Zeng Q."/>
            <person name="Gargeya S."/>
            <person name="Fitzgerald M."/>
            <person name="Haas B."/>
            <person name="Abouelleil A."/>
            <person name="Alvarado L."/>
            <person name="Arachchi H.M."/>
            <person name="Berlin A."/>
            <person name="Brown A."/>
            <person name="Chapman S.B."/>
            <person name="Chen Z."/>
            <person name="Dunbar C."/>
            <person name="Freedman E."/>
            <person name="Gearin G."/>
            <person name="Goldberg J."/>
            <person name="Griggs A."/>
            <person name="Gujja S."/>
            <person name="Heiman D."/>
            <person name="Howarth C."/>
            <person name="Larson L."/>
            <person name="Lui A."/>
            <person name="MacDonald P.J.P."/>
            <person name="Montmayeur A."/>
            <person name="Murphy C."/>
            <person name="Neiman D."/>
            <person name="Pearson M."/>
            <person name="Priest M."/>
            <person name="Roberts A."/>
            <person name="Saif S."/>
            <person name="Shea T."/>
            <person name="Shenoy N."/>
            <person name="Sisk P."/>
            <person name="Stolte C."/>
            <person name="Sykes S."/>
            <person name="Wortman J."/>
            <person name="Nusbaum C."/>
            <person name="Birren B."/>
        </authorList>
    </citation>
    <scope>NUCLEOTIDE SEQUENCE [LARGE SCALE GENOMIC DNA]</scope>
    <source>
        <strain evidence="14">HDV247</strain>
    </source>
</reference>
<evidence type="ECO:0008006" key="15">
    <source>
        <dbReference type="Google" id="ProtNLM"/>
    </source>
</evidence>
<evidence type="ECO:0000256" key="4">
    <source>
        <dbReference type="ARBA" id="ARBA00022679"/>
    </source>
</evidence>
<dbReference type="InterPro" id="IPR004006">
    <property type="entry name" value="DhaK_dom"/>
</dbReference>
<organism evidence="14">
    <name type="scientific">Fusarium oxysporum f. sp. pisi HDV247</name>
    <dbReference type="NCBI Taxonomy" id="1080344"/>
    <lineage>
        <taxon>Eukaryota</taxon>
        <taxon>Fungi</taxon>
        <taxon>Dikarya</taxon>
        <taxon>Ascomycota</taxon>
        <taxon>Pezizomycotina</taxon>
        <taxon>Sordariomycetes</taxon>
        <taxon>Hypocreomycetidae</taxon>
        <taxon>Hypocreales</taxon>
        <taxon>Nectriaceae</taxon>
        <taxon>Fusarium</taxon>
        <taxon>Fusarium oxysporum species complex</taxon>
    </lineage>
</organism>
<evidence type="ECO:0000256" key="9">
    <source>
        <dbReference type="ARBA" id="ARBA00047974"/>
    </source>
</evidence>
<evidence type="ECO:0000256" key="11">
    <source>
        <dbReference type="SAM" id="MobiDB-lite"/>
    </source>
</evidence>
<dbReference type="GO" id="GO:0050354">
    <property type="term" value="F:triokinase activity"/>
    <property type="evidence" value="ECO:0007669"/>
    <property type="project" value="UniProtKB-EC"/>
</dbReference>
<comment type="similarity">
    <text evidence="3">Belongs to the dihydroxyacetone kinase (DAK) family.</text>
</comment>
<evidence type="ECO:0000256" key="10">
    <source>
        <dbReference type="ARBA" id="ARBA00048898"/>
    </source>
</evidence>
<comment type="catalytic activity">
    <reaction evidence="9">
        <text>D-glyceraldehyde + ATP = D-glyceraldehyde 3-phosphate + ADP + H(+)</text>
        <dbReference type="Rhea" id="RHEA:13941"/>
        <dbReference type="ChEBI" id="CHEBI:15378"/>
        <dbReference type="ChEBI" id="CHEBI:17378"/>
        <dbReference type="ChEBI" id="CHEBI:30616"/>
        <dbReference type="ChEBI" id="CHEBI:59776"/>
        <dbReference type="ChEBI" id="CHEBI:456216"/>
        <dbReference type="EC" id="2.7.1.28"/>
    </reaction>
</comment>
<reference evidence="14" key="2">
    <citation type="submission" date="2012-05" db="EMBL/GenBank/DDBJ databases">
        <title>Annotation of the Genome Sequence of Fusarium oxysporum HDV247.</title>
        <authorList>
            <consortium name="The Broad Institute Genomics Platform"/>
            <person name="Ma L.-J."/>
            <person name="Corby-Kistler H."/>
            <person name="Broz K."/>
            <person name="Gale L.R."/>
            <person name="Jonkers W."/>
            <person name="O'Donnell K."/>
            <person name="Ploetz R."/>
            <person name="Steinberg C."/>
            <person name="Schwartz D.C."/>
            <person name="VanEtten H."/>
            <person name="Zhou S."/>
            <person name="Young S.K."/>
            <person name="Zeng Q."/>
            <person name="Gargeya S."/>
            <person name="Fitzgerald M."/>
            <person name="Abouelleil A."/>
            <person name="Alvarado L."/>
            <person name="Chapman S.B."/>
            <person name="Gainer-Dewar J."/>
            <person name="Goldberg J."/>
            <person name="Griggs A."/>
            <person name="Gujja S."/>
            <person name="Hansen M."/>
            <person name="Howarth C."/>
            <person name="Imamovic A."/>
            <person name="Ireland A."/>
            <person name="Larimer J."/>
            <person name="McCowan C."/>
            <person name="Murphy C."/>
            <person name="Pearson M."/>
            <person name="Poon T.W."/>
            <person name="Priest M."/>
            <person name="Roberts A."/>
            <person name="Saif S."/>
            <person name="Shea T."/>
            <person name="Sykes S."/>
            <person name="Wortman J."/>
            <person name="Nusbaum C."/>
            <person name="Birren B."/>
        </authorList>
    </citation>
    <scope>NUCLEOTIDE SEQUENCE</scope>
    <source>
        <strain evidence="14">HDV247</strain>
    </source>
</reference>
<dbReference type="SUPFAM" id="SSF82549">
    <property type="entry name" value="DAK1/DegV-like"/>
    <property type="match status" value="1"/>
</dbReference>
<evidence type="ECO:0000256" key="5">
    <source>
        <dbReference type="ARBA" id="ARBA00022741"/>
    </source>
</evidence>
<keyword evidence="7" id="KW-0319">Glycerol metabolism</keyword>
<comment type="catalytic activity">
    <reaction evidence="10">
        <text>dihydroxyacetone + ATP = dihydroxyacetone phosphate + ADP + H(+)</text>
        <dbReference type="Rhea" id="RHEA:15773"/>
        <dbReference type="ChEBI" id="CHEBI:15378"/>
        <dbReference type="ChEBI" id="CHEBI:16016"/>
        <dbReference type="ChEBI" id="CHEBI:30616"/>
        <dbReference type="ChEBI" id="CHEBI:57642"/>
        <dbReference type="ChEBI" id="CHEBI:456216"/>
        <dbReference type="EC" id="2.7.1.29"/>
    </reaction>
</comment>
<feature type="region of interest" description="Disordered" evidence="11">
    <location>
        <begin position="84"/>
        <end position="104"/>
    </location>
</feature>
<proteinExistence type="inferred from homology"/>
<dbReference type="GO" id="GO:0004371">
    <property type="term" value="F:glycerone kinase activity"/>
    <property type="evidence" value="ECO:0007669"/>
    <property type="project" value="UniProtKB-EC"/>
</dbReference>
<evidence type="ECO:0000259" key="13">
    <source>
        <dbReference type="PROSITE" id="PS51481"/>
    </source>
</evidence>
<dbReference type="SMART" id="SM01120">
    <property type="entry name" value="Dak2"/>
    <property type="match status" value="1"/>
</dbReference>
<keyword evidence="4" id="KW-0808">Transferase</keyword>
<dbReference type="InterPro" id="IPR036117">
    <property type="entry name" value="DhaL_dom_sf"/>
</dbReference>
<dbReference type="GO" id="GO:0019588">
    <property type="term" value="P:anaerobic glycerol catabolic process"/>
    <property type="evidence" value="ECO:0007669"/>
    <property type="project" value="UniProtKB-UniPathway"/>
</dbReference>
<dbReference type="Gene3D" id="1.25.40.340">
    <property type="match status" value="1"/>
</dbReference>
<evidence type="ECO:0000256" key="6">
    <source>
        <dbReference type="ARBA" id="ARBA00022777"/>
    </source>
</evidence>
<protein>
    <recommendedName>
        <fullName evidence="15">DhaL domain-containing protein</fullName>
    </recommendedName>
</protein>
<evidence type="ECO:0000259" key="12">
    <source>
        <dbReference type="PROSITE" id="PS51480"/>
    </source>
</evidence>
<feature type="domain" description="DhaL" evidence="12">
    <location>
        <begin position="119"/>
        <end position="322"/>
    </location>
</feature>
<feature type="domain" description="DhaK" evidence="13">
    <location>
        <begin position="1"/>
        <end position="267"/>
    </location>
</feature>
<keyword evidence="6" id="KW-0418">Kinase</keyword>
<dbReference type="Pfam" id="PF02734">
    <property type="entry name" value="Dak2"/>
    <property type="match status" value="1"/>
</dbReference>
<keyword evidence="8" id="KW-0067">ATP-binding</keyword>
<dbReference type="PROSITE" id="PS51480">
    <property type="entry name" value="DHAL"/>
    <property type="match status" value="1"/>
</dbReference>
<dbReference type="PANTHER" id="PTHR28629:SF4">
    <property type="entry name" value="TRIOKINASE_FMN CYCLASE"/>
    <property type="match status" value="1"/>
</dbReference>
<accession>W9NNC4</accession>
<evidence type="ECO:0000313" key="14">
    <source>
        <dbReference type="EMBL" id="EXA31497.1"/>
    </source>
</evidence>
<name>W9NNC4_FUSOX</name>
<dbReference type="InterPro" id="IPR004007">
    <property type="entry name" value="DhaL_dom"/>
</dbReference>
<comment type="function">
    <text evidence="1">Catalyzes both the phosphorylation of dihydroxyacetone and of glyceraldehyde.</text>
</comment>
<evidence type="ECO:0000256" key="8">
    <source>
        <dbReference type="ARBA" id="ARBA00022840"/>
    </source>
</evidence>
<sequence length="356" mass="38615">MACIAEGIKGKSFISGVNNPVERTLRGCVLQDLSLNLIVSEKTGVVFLHKIAGANAKNGACLDEVTAIAKKAASQMATVAASLDRCGREHPQPRVSGQGSPQHDVRQLDEELEKLLDAPTTAPAWPRSIHEWATDAEAVAKRDVEYINGVDTQERKTGVMGLVKEFQHDDVEFLDIGQIFRRTATTAERSMGGTSGAIYVIFLNAVANSLPDQALAKPSTNLSGLIRTPLQRGLDELCRYTPACIGHRTLMDALIPFVRAYASEPSLRDAVLEARKGAECTRQMTAMLGRASYVGRDRFNEEGGIPDPRALGMVSILRGVEAALRKNGDSARLDLALVRFGEPWNAIQNRLSVALR</sequence>
<dbReference type="Proteomes" id="UP000030751">
    <property type="component" value="Unassembled WGS sequence"/>
</dbReference>
<evidence type="ECO:0000256" key="3">
    <source>
        <dbReference type="ARBA" id="ARBA00008757"/>
    </source>
</evidence>
<evidence type="ECO:0000256" key="7">
    <source>
        <dbReference type="ARBA" id="ARBA00022798"/>
    </source>
</evidence>
<keyword evidence="5" id="KW-0547">Nucleotide-binding</keyword>
<gene>
    <name evidence="14" type="ORF">FOVG_17198</name>
</gene>
<dbReference type="InterPro" id="IPR050861">
    <property type="entry name" value="Dihydroxyacetone_Kinase"/>
</dbReference>
<evidence type="ECO:0000256" key="1">
    <source>
        <dbReference type="ARBA" id="ARBA00003264"/>
    </source>
</evidence>
<dbReference type="GO" id="GO:0005829">
    <property type="term" value="C:cytosol"/>
    <property type="evidence" value="ECO:0007669"/>
    <property type="project" value="TreeGrafter"/>
</dbReference>
<dbReference type="Pfam" id="PF02733">
    <property type="entry name" value="Dak1"/>
    <property type="match status" value="1"/>
</dbReference>
<comment type="pathway">
    <text evidence="2">Polyol metabolism; glycerol fermentation; glycerone phosphate from glycerol (oxidative route): step 2/2.</text>
</comment>
<dbReference type="HOGENOM" id="CLU_778536_0_0_1"/>
<dbReference type="UniPathway" id="UPA00617">
    <property type="reaction ID" value="UER00669"/>
</dbReference>
<evidence type="ECO:0000256" key="2">
    <source>
        <dbReference type="ARBA" id="ARBA00004778"/>
    </source>
</evidence>
<dbReference type="PROSITE" id="PS51481">
    <property type="entry name" value="DHAK"/>
    <property type="match status" value="1"/>
</dbReference>